<comment type="caution">
    <text evidence="2">The sequence shown here is derived from an EMBL/GenBank/DDBJ whole genome shotgun (WGS) entry which is preliminary data.</text>
</comment>
<evidence type="ECO:0000256" key="1">
    <source>
        <dbReference type="ARBA" id="ARBA00005254"/>
    </source>
</evidence>
<dbReference type="InterPro" id="IPR014748">
    <property type="entry name" value="Enoyl-CoA_hydra_C"/>
</dbReference>
<sequence>MTYETIKVERHGRVGWLINARPAVLNAMNNAMRDELAEAWLELDRDPSVRVIVHTGEGRAFQTGADLSEVANDGVGMQRYQDSLMNFDLHFTSWHQNVTKPVIAAVNGICAGGGLHFVADADIVIAASDATFFDPHVSVGQVTAIEMIGLAKKIPFEAVMRMALVGSHERMSAQRAYELGLVSQVVDPPERLREAAQELAEKVARNSPAAMAATKKALWAALELGLTDACKVGTQHLVGMWGHHDQSEGPLAFVEKREPRWAE</sequence>
<dbReference type="RefSeq" id="WP_270154392.1">
    <property type="nucleotide sequence ID" value="NZ_JAPNNL010000024.1"/>
</dbReference>
<organism evidence="2 3">
    <name type="scientific">Nonomuraea corallina</name>
    <dbReference type="NCBI Taxonomy" id="2989783"/>
    <lineage>
        <taxon>Bacteria</taxon>
        <taxon>Bacillati</taxon>
        <taxon>Actinomycetota</taxon>
        <taxon>Actinomycetes</taxon>
        <taxon>Streptosporangiales</taxon>
        <taxon>Streptosporangiaceae</taxon>
        <taxon>Nonomuraea</taxon>
    </lineage>
</organism>
<dbReference type="Proteomes" id="UP001144036">
    <property type="component" value="Unassembled WGS sequence"/>
</dbReference>
<reference evidence="2" key="1">
    <citation type="submission" date="2022-11" db="EMBL/GenBank/DDBJ databases">
        <title>Nonomuraea corallina sp. nov., a new species of the genus Nonomuraea isolated from sea side sediment in Thai sea.</title>
        <authorList>
            <person name="Ngamcharungchit C."/>
            <person name="Matsumoto A."/>
            <person name="Suriyachadkun C."/>
            <person name="Panbangred W."/>
            <person name="Inahashi Y."/>
            <person name="Intra B."/>
        </authorList>
    </citation>
    <scope>NUCLEOTIDE SEQUENCE</scope>
    <source>
        <strain evidence="2">MCN248</strain>
    </source>
</reference>
<evidence type="ECO:0000313" key="3">
    <source>
        <dbReference type="Proteomes" id="UP001144036"/>
    </source>
</evidence>
<dbReference type="Gene3D" id="1.10.12.10">
    <property type="entry name" value="Lyase 2-enoyl-coa Hydratase, Chain A, domain 2"/>
    <property type="match status" value="1"/>
</dbReference>
<comment type="similarity">
    <text evidence="1">Belongs to the enoyl-CoA hydratase/isomerase family.</text>
</comment>
<accession>A0ABT4S9H8</accession>
<dbReference type="InterPro" id="IPR001753">
    <property type="entry name" value="Enoyl-CoA_hydra/iso"/>
</dbReference>
<dbReference type="SUPFAM" id="SSF52096">
    <property type="entry name" value="ClpP/crotonase"/>
    <property type="match status" value="1"/>
</dbReference>
<dbReference type="InterPro" id="IPR051683">
    <property type="entry name" value="Enoyl-CoA_Hydratase/Isomerase"/>
</dbReference>
<dbReference type="Gene3D" id="3.90.226.10">
    <property type="entry name" value="2-enoyl-CoA Hydratase, Chain A, domain 1"/>
    <property type="match status" value="1"/>
</dbReference>
<dbReference type="CDD" id="cd06558">
    <property type="entry name" value="crotonase-like"/>
    <property type="match status" value="1"/>
</dbReference>
<dbReference type="InterPro" id="IPR029045">
    <property type="entry name" value="ClpP/crotonase-like_dom_sf"/>
</dbReference>
<gene>
    <name evidence="2" type="ORF">OUY22_09135</name>
</gene>
<proteinExistence type="inferred from homology"/>
<keyword evidence="3" id="KW-1185">Reference proteome</keyword>
<dbReference type="EMBL" id="JAPNNL010000024">
    <property type="protein sequence ID" value="MDA0633581.1"/>
    <property type="molecule type" value="Genomic_DNA"/>
</dbReference>
<dbReference type="PANTHER" id="PTHR42964:SF1">
    <property type="entry name" value="POLYKETIDE BIOSYNTHESIS ENOYL-COA HYDRATASE PKSH-RELATED"/>
    <property type="match status" value="1"/>
</dbReference>
<dbReference type="PANTHER" id="PTHR42964">
    <property type="entry name" value="ENOYL-COA HYDRATASE"/>
    <property type="match status" value="1"/>
</dbReference>
<evidence type="ECO:0000313" key="2">
    <source>
        <dbReference type="EMBL" id="MDA0633581.1"/>
    </source>
</evidence>
<dbReference type="Pfam" id="PF00378">
    <property type="entry name" value="ECH_1"/>
    <property type="match status" value="1"/>
</dbReference>
<name>A0ABT4S9H8_9ACTN</name>
<protein>
    <submittedName>
        <fullName evidence="2">Enoyl-CoA hydratase/isomerase family protein</fullName>
    </submittedName>
</protein>